<feature type="compositionally biased region" description="Polar residues" evidence="1">
    <location>
        <begin position="120"/>
        <end position="137"/>
    </location>
</feature>
<evidence type="ECO:0000256" key="1">
    <source>
        <dbReference type="SAM" id="MobiDB-lite"/>
    </source>
</evidence>
<evidence type="ECO:0000256" key="2">
    <source>
        <dbReference type="SAM" id="SignalP"/>
    </source>
</evidence>
<evidence type="ECO:0000313" key="3">
    <source>
        <dbReference type="EMBL" id="MBD1599321.1"/>
    </source>
</evidence>
<proteinExistence type="predicted"/>
<reference evidence="3 4" key="1">
    <citation type="journal article" date="2020" name="Insects">
        <title>Bacteria Belonging to Pseudomonas typographi sp. nov. from the Bark Beetle Ips typographus Have Genomic Potential to Aid in the Host Ecology.</title>
        <authorList>
            <person name="Peral-Aranega E."/>
            <person name="Saati-Santamaria Z."/>
            <person name="Kolarik M."/>
            <person name="Rivas R."/>
            <person name="Garcia-Fraile P."/>
        </authorList>
    </citation>
    <scope>NUCLEOTIDE SEQUENCE [LARGE SCALE GENOMIC DNA]</scope>
    <source>
        <strain evidence="3 4">CA3A</strain>
    </source>
</reference>
<comment type="caution">
    <text evidence="3">The sequence shown here is derived from an EMBL/GenBank/DDBJ whole genome shotgun (WGS) entry which is preliminary data.</text>
</comment>
<dbReference type="Proteomes" id="UP000805841">
    <property type="component" value="Unassembled WGS sequence"/>
</dbReference>
<dbReference type="RefSeq" id="WP_190420527.1">
    <property type="nucleotide sequence ID" value="NZ_JAAOCA010000012.1"/>
</dbReference>
<keyword evidence="4" id="KW-1185">Reference proteome</keyword>
<keyword evidence="2" id="KW-0732">Signal</keyword>
<gene>
    <name evidence="3" type="ORF">HAQ05_11480</name>
</gene>
<feature type="region of interest" description="Disordered" evidence="1">
    <location>
        <begin position="109"/>
        <end position="137"/>
    </location>
</feature>
<name>A0ABR7Z1E1_9PSED</name>
<accession>A0ABR7Z1E1</accession>
<evidence type="ECO:0000313" key="4">
    <source>
        <dbReference type="Proteomes" id="UP000805841"/>
    </source>
</evidence>
<protein>
    <recommendedName>
        <fullName evidence="5">DUF5666 domain-containing protein</fullName>
    </recommendedName>
</protein>
<organism evidence="3 4">
    <name type="scientific">Pseudomonas typographi</name>
    <dbReference type="NCBI Taxonomy" id="2715964"/>
    <lineage>
        <taxon>Bacteria</taxon>
        <taxon>Pseudomonadati</taxon>
        <taxon>Pseudomonadota</taxon>
        <taxon>Gammaproteobacteria</taxon>
        <taxon>Pseudomonadales</taxon>
        <taxon>Pseudomonadaceae</taxon>
        <taxon>Pseudomonas</taxon>
    </lineage>
</organism>
<feature type="signal peptide" evidence="2">
    <location>
        <begin position="1"/>
        <end position="23"/>
    </location>
</feature>
<feature type="chain" id="PRO_5045989967" description="DUF5666 domain-containing protein" evidence="2">
    <location>
        <begin position="24"/>
        <end position="207"/>
    </location>
</feature>
<dbReference type="EMBL" id="JAAOCA010000012">
    <property type="protein sequence ID" value="MBD1599321.1"/>
    <property type="molecule type" value="Genomic_DNA"/>
</dbReference>
<sequence>MKLHHVLPAVFAITTLHAFAVQAADAPPGMTEKVRGTLVSGSAEAVTLRTASGEVLNARVTPATRINAVSAATFADIHPDSYIGTAAATQPDGTLQAIEVHIFAPSLRGSGDGHRPWQGSDGNQATMTNGTVGQLQGQDGRQLVVRYANGEQTVRVPAGVPVVRLDPGTPALLLPGAKAIVVAAPGEDGQPQAQSIAVGVGGLTPPM</sequence>
<evidence type="ECO:0008006" key="5">
    <source>
        <dbReference type="Google" id="ProtNLM"/>
    </source>
</evidence>